<dbReference type="Pfam" id="PF22688">
    <property type="entry name" value="Hda_lid"/>
    <property type="match status" value="1"/>
</dbReference>
<dbReference type="Gene3D" id="3.40.50.300">
    <property type="entry name" value="P-loop containing nucleotide triphosphate hydrolases"/>
    <property type="match status" value="1"/>
</dbReference>
<reference evidence="2 3" key="1">
    <citation type="submission" date="2014-12" db="EMBL/GenBank/DDBJ databases">
        <title>Isolation of bacteria from lake water.</title>
        <authorList>
            <person name="Sheng K.-Y."/>
            <person name="Chin P.-S."/>
            <person name="Chan K.-G."/>
            <person name="Tan G.S."/>
        </authorList>
    </citation>
    <scope>NUCLEOTIDE SEQUENCE [LARGE SCALE GENOMIC DNA]</scope>
    <source>
        <strain evidence="2 3">KY4</strain>
    </source>
</reference>
<dbReference type="STRING" id="80878.RP29_10555"/>
<feature type="domain" description="Hda lid" evidence="1">
    <location>
        <begin position="167"/>
        <end position="229"/>
    </location>
</feature>
<evidence type="ECO:0000259" key="1">
    <source>
        <dbReference type="Pfam" id="PF22688"/>
    </source>
</evidence>
<dbReference type="PATRIC" id="fig|80878.5.peg.1771"/>
<proteinExistence type="predicted"/>
<dbReference type="GO" id="GO:0006270">
    <property type="term" value="P:DNA replication initiation"/>
    <property type="evidence" value="ECO:0007669"/>
    <property type="project" value="TreeGrafter"/>
</dbReference>
<dbReference type="InterPro" id="IPR027417">
    <property type="entry name" value="P-loop_NTPase"/>
</dbReference>
<dbReference type="SUPFAM" id="SSF52540">
    <property type="entry name" value="P-loop containing nucleoside triphosphate hydrolases"/>
    <property type="match status" value="1"/>
</dbReference>
<dbReference type="PANTHER" id="PTHR30050">
    <property type="entry name" value="CHROMOSOMAL REPLICATION INITIATOR PROTEIN DNAA"/>
    <property type="match status" value="1"/>
</dbReference>
<comment type="caution">
    <text evidence="2">The sequence shown here is derived from an EMBL/GenBank/DDBJ whole genome shotgun (WGS) entry which is preliminary data.</text>
</comment>
<name>A0A0D7KBB2_9BURK</name>
<protein>
    <submittedName>
        <fullName evidence="2">DnaA regulatory inactivator Hda</fullName>
    </submittedName>
</protein>
<dbReference type="PANTHER" id="PTHR30050:SF5">
    <property type="entry name" value="DNAA REGULATORY INACTIVATOR HDA"/>
    <property type="match status" value="1"/>
</dbReference>
<keyword evidence="3" id="KW-1185">Reference proteome</keyword>
<organism evidence="2 3">
    <name type="scientific">Acidovorax temperans</name>
    <dbReference type="NCBI Taxonomy" id="80878"/>
    <lineage>
        <taxon>Bacteria</taxon>
        <taxon>Pseudomonadati</taxon>
        <taxon>Pseudomonadota</taxon>
        <taxon>Betaproteobacteria</taxon>
        <taxon>Burkholderiales</taxon>
        <taxon>Comamonadaceae</taxon>
        <taxon>Acidovorax</taxon>
    </lineage>
</organism>
<dbReference type="InterPro" id="IPR055199">
    <property type="entry name" value="Hda_lid"/>
</dbReference>
<sequence length="232" mass="25560">MKQLALDIGLATGPTLSSFYAGPNEAALQHLRLWAGEGSSQNTRSPVPTYLWGEAGSGKTHLLKAVCEALHEQGASVGWMDATVANPPDFDERWAAVVMDEVHLYNTAQQASAFNWFVNAINPATGGQRWVLAAGDLPPADLPLRDDLRSRMGWGHVFQLQLLDETARRAVLRQEADARGVFLGDEVMDFMLKRFSRDLGSLMQLLDQLDAFALRTQRAITIPLLKAMLESE</sequence>
<dbReference type="NCBIfam" id="TIGR03420">
    <property type="entry name" value="DnaA_homol_Hda"/>
    <property type="match status" value="1"/>
</dbReference>
<dbReference type="GO" id="GO:0003688">
    <property type="term" value="F:DNA replication origin binding"/>
    <property type="evidence" value="ECO:0007669"/>
    <property type="project" value="TreeGrafter"/>
</dbReference>
<dbReference type="Proteomes" id="UP000032566">
    <property type="component" value="Unassembled WGS sequence"/>
</dbReference>
<dbReference type="RefSeq" id="WP_044398158.1">
    <property type="nucleotide sequence ID" value="NZ_JBKBMI010000007.1"/>
</dbReference>
<evidence type="ECO:0000313" key="3">
    <source>
        <dbReference type="Proteomes" id="UP000032566"/>
    </source>
</evidence>
<evidence type="ECO:0000313" key="2">
    <source>
        <dbReference type="EMBL" id="KJA10458.1"/>
    </source>
</evidence>
<gene>
    <name evidence="2" type="ORF">RP29_10555</name>
</gene>
<dbReference type="GO" id="GO:0005886">
    <property type="term" value="C:plasma membrane"/>
    <property type="evidence" value="ECO:0007669"/>
    <property type="project" value="TreeGrafter"/>
</dbReference>
<dbReference type="OrthoDB" id="9784878at2"/>
<dbReference type="InterPro" id="IPR017788">
    <property type="entry name" value="Hda"/>
</dbReference>
<dbReference type="AlphaFoldDB" id="A0A0D7KBB2"/>
<accession>A0A0D7KBB2</accession>
<dbReference type="GO" id="GO:0032297">
    <property type="term" value="P:negative regulation of DNA-templated DNA replication initiation"/>
    <property type="evidence" value="ECO:0007669"/>
    <property type="project" value="InterPro"/>
</dbReference>
<dbReference type="EMBL" id="JXYQ01000032">
    <property type="protein sequence ID" value="KJA10458.1"/>
    <property type="molecule type" value="Genomic_DNA"/>
</dbReference>
<dbReference type="Gene3D" id="1.10.8.60">
    <property type="match status" value="1"/>
</dbReference>